<gene>
    <name evidence="1" type="ORF">ZEAMMB73_Zm00001d011699</name>
</gene>
<name>A0A1D6G334_MAIZE</name>
<evidence type="ECO:0000313" key="1">
    <source>
        <dbReference type="EMBL" id="AQK97773.1"/>
    </source>
</evidence>
<sequence>MGMHQSLGIQLAQLGKDASAALHVELVPNERQSRLSLLQLLVNKRFEK</sequence>
<dbReference type="EMBL" id="CM000784">
    <property type="protein sequence ID" value="AQK97773.1"/>
    <property type="molecule type" value="Genomic_DNA"/>
</dbReference>
<protein>
    <submittedName>
        <fullName evidence="1">Survival protein SurE-like phosphatase/nucleotidase</fullName>
    </submittedName>
</protein>
<proteinExistence type="predicted"/>
<organism evidence="1">
    <name type="scientific">Zea mays</name>
    <name type="common">Maize</name>
    <dbReference type="NCBI Taxonomy" id="4577"/>
    <lineage>
        <taxon>Eukaryota</taxon>
        <taxon>Viridiplantae</taxon>
        <taxon>Streptophyta</taxon>
        <taxon>Embryophyta</taxon>
        <taxon>Tracheophyta</taxon>
        <taxon>Spermatophyta</taxon>
        <taxon>Magnoliopsida</taxon>
        <taxon>Liliopsida</taxon>
        <taxon>Poales</taxon>
        <taxon>Poaceae</taxon>
        <taxon>PACMAD clade</taxon>
        <taxon>Panicoideae</taxon>
        <taxon>Andropogonodae</taxon>
        <taxon>Andropogoneae</taxon>
        <taxon>Tripsacinae</taxon>
        <taxon>Zea</taxon>
    </lineage>
</organism>
<accession>A0A1D6G334</accession>
<reference evidence="1" key="1">
    <citation type="submission" date="2015-12" db="EMBL/GenBank/DDBJ databases">
        <title>Update maize B73 reference genome by single molecule sequencing technologies.</title>
        <authorList>
            <consortium name="Maize Genome Sequencing Project"/>
            <person name="Ware D."/>
        </authorList>
    </citation>
    <scope>NUCLEOTIDE SEQUENCE</scope>
    <source>
        <tissue evidence="1">Seedling</tissue>
    </source>
</reference>
<dbReference type="AlphaFoldDB" id="A0A1D6G334"/>